<proteinExistence type="predicted"/>
<evidence type="ECO:0000313" key="2">
    <source>
        <dbReference type="EMBL" id="CAB4676967.1"/>
    </source>
</evidence>
<name>A0A6J6MSM4_9ZZZZ</name>
<feature type="compositionally biased region" description="Polar residues" evidence="1">
    <location>
        <begin position="29"/>
        <end position="50"/>
    </location>
</feature>
<feature type="region of interest" description="Disordered" evidence="1">
    <location>
        <begin position="24"/>
        <end position="50"/>
    </location>
</feature>
<dbReference type="AlphaFoldDB" id="A0A6J6MSM4"/>
<accession>A0A6J6MSM4</accession>
<sequence length="50" mass="5241">MPGEGIDGLVVMVVAVEDGEVEFGHRDQSTTQQAPLTTLCSTTLPRSPIG</sequence>
<protein>
    <submittedName>
        <fullName evidence="2">Unannotated protein</fullName>
    </submittedName>
</protein>
<organism evidence="2">
    <name type="scientific">freshwater metagenome</name>
    <dbReference type="NCBI Taxonomy" id="449393"/>
    <lineage>
        <taxon>unclassified sequences</taxon>
        <taxon>metagenomes</taxon>
        <taxon>ecological metagenomes</taxon>
    </lineage>
</organism>
<evidence type="ECO:0000256" key="1">
    <source>
        <dbReference type="SAM" id="MobiDB-lite"/>
    </source>
</evidence>
<gene>
    <name evidence="2" type="ORF">UFOPK2350_00724</name>
</gene>
<reference evidence="2" key="1">
    <citation type="submission" date="2020-05" db="EMBL/GenBank/DDBJ databases">
        <authorList>
            <person name="Chiriac C."/>
            <person name="Salcher M."/>
            <person name="Ghai R."/>
            <person name="Kavagutti S V."/>
        </authorList>
    </citation>
    <scope>NUCLEOTIDE SEQUENCE</scope>
</reference>
<dbReference type="EMBL" id="CAEZXE010000050">
    <property type="protein sequence ID" value="CAB4676967.1"/>
    <property type="molecule type" value="Genomic_DNA"/>
</dbReference>